<accession>A0A8S5P3P7</accession>
<evidence type="ECO:0000313" key="1">
    <source>
        <dbReference type="EMBL" id="DAE01083.1"/>
    </source>
</evidence>
<name>A0A8S5P3P7_9CAUD</name>
<dbReference type="Pfam" id="PF12363">
    <property type="entry name" value="Phage_TAC_12"/>
    <property type="match status" value="1"/>
</dbReference>
<protein>
    <submittedName>
        <fullName evidence="1">Tail assembly chaperone</fullName>
    </submittedName>
</protein>
<dbReference type="InterPro" id="IPR024410">
    <property type="entry name" value="Phage_TAC_12"/>
</dbReference>
<proteinExistence type="predicted"/>
<sequence>MYDIEINGTSYPVKFGMNFIREMNQRVTVSMDAWGGKEENVGLNYYIARLFDGDLEALQQILFVANKTETPKLNISMLNDWFEDENTDIDEVFKKVTDFLSNANCTKKTYRAVTKALKEQNQN</sequence>
<reference evidence="1" key="1">
    <citation type="journal article" date="2021" name="Proc. Natl. Acad. Sci. U.S.A.">
        <title>A Catalog of Tens of Thousands of Viruses from Human Metagenomes Reveals Hidden Associations with Chronic Diseases.</title>
        <authorList>
            <person name="Tisza M.J."/>
            <person name="Buck C.B."/>
        </authorList>
    </citation>
    <scope>NUCLEOTIDE SEQUENCE</scope>
    <source>
        <strain evidence="1">CtegP15</strain>
    </source>
</reference>
<dbReference type="EMBL" id="BK015319">
    <property type="protein sequence ID" value="DAE01083.1"/>
    <property type="molecule type" value="Genomic_DNA"/>
</dbReference>
<organism evidence="1">
    <name type="scientific">Myoviridae sp. ctegP15</name>
    <dbReference type="NCBI Taxonomy" id="2825146"/>
    <lineage>
        <taxon>Viruses</taxon>
        <taxon>Duplodnaviria</taxon>
        <taxon>Heunggongvirae</taxon>
        <taxon>Uroviricota</taxon>
        <taxon>Caudoviricetes</taxon>
    </lineage>
</organism>